<sequence>MFSVAITPVEFVECEVTEGCPLTCVLTVRMPSRFVPRRFQKVVEKQGGHNPNMIFFWKYSNAFSVFLSHGVFKALSKL</sequence>
<name>A0ABD2JB03_9BILA</name>
<comment type="caution">
    <text evidence="1">The sequence shown here is derived from an EMBL/GenBank/DDBJ whole genome shotgun (WGS) entry which is preliminary data.</text>
</comment>
<protein>
    <submittedName>
        <fullName evidence="1">Uncharacterized protein</fullName>
    </submittedName>
</protein>
<accession>A0ABD2JB03</accession>
<proteinExistence type="predicted"/>
<reference evidence="1 2" key="1">
    <citation type="submission" date="2024-10" db="EMBL/GenBank/DDBJ databases">
        <authorList>
            <person name="Kim D."/>
        </authorList>
    </citation>
    <scope>NUCLEOTIDE SEQUENCE [LARGE SCALE GENOMIC DNA]</scope>
    <source>
        <strain evidence="1">BH-2024</strain>
    </source>
</reference>
<evidence type="ECO:0000313" key="2">
    <source>
        <dbReference type="Proteomes" id="UP001620626"/>
    </source>
</evidence>
<keyword evidence="2" id="KW-1185">Reference proteome</keyword>
<dbReference type="AlphaFoldDB" id="A0ABD2JB03"/>
<organism evidence="1 2">
    <name type="scientific">Heterodera trifolii</name>
    <dbReference type="NCBI Taxonomy" id="157864"/>
    <lineage>
        <taxon>Eukaryota</taxon>
        <taxon>Metazoa</taxon>
        <taxon>Ecdysozoa</taxon>
        <taxon>Nematoda</taxon>
        <taxon>Chromadorea</taxon>
        <taxon>Rhabditida</taxon>
        <taxon>Tylenchina</taxon>
        <taxon>Tylenchomorpha</taxon>
        <taxon>Tylenchoidea</taxon>
        <taxon>Heteroderidae</taxon>
        <taxon>Heteroderinae</taxon>
        <taxon>Heterodera</taxon>
    </lineage>
</organism>
<dbReference type="EMBL" id="JBICBT010001015">
    <property type="protein sequence ID" value="KAL3087796.1"/>
    <property type="molecule type" value="Genomic_DNA"/>
</dbReference>
<dbReference type="Proteomes" id="UP001620626">
    <property type="component" value="Unassembled WGS sequence"/>
</dbReference>
<evidence type="ECO:0000313" key="1">
    <source>
        <dbReference type="EMBL" id="KAL3087796.1"/>
    </source>
</evidence>
<gene>
    <name evidence="1" type="ORF">niasHT_029560</name>
</gene>